<proteinExistence type="predicted"/>
<dbReference type="EMBL" id="CCBP010000012">
    <property type="protein sequence ID" value="CDO68406.1"/>
    <property type="molecule type" value="Genomic_DNA"/>
</dbReference>
<evidence type="ECO:0000256" key="1">
    <source>
        <dbReference type="SAM" id="MobiDB-lite"/>
    </source>
</evidence>
<feature type="region of interest" description="Disordered" evidence="1">
    <location>
        <begin position="34"/>
        <end position="68"/>
    </location>
</feature>
<dbReference type="Proteomes" id="UP000029665">
    <property type="component" value="Unassembled WGS sequence"/>
</dbReference>
<evidence type="ECO:0000313" key="3">
    <source>
        <dbReference type="Proteomes" id="UP000029665"/>
    </source>
</evidence>
<reference evidence="2" key="1">
    <citation type="submission" date="2014-01" db="EMBL/GenBank/DDBJ databases">
        <title>The genome of the white-rot fungus Pycnoporus cinnabarinus: a basidiomycete model with a versatile arsenal for lignocellulosic biomass breakdown.</title>
        <authorList>
            <person name="Levasseur A."/>
            <person name="Lomascolo A."/>
            <person name="Ruiz-Duenas F.J."/>
            <person name="Uzan E."/>
            <person name="Piumi F."/>
            <person name="Kues U."/>
            <person name="Ram A.F.J."/>
            <person name="Murat C."/>
            <person name="Haon M."/>
            <person name="Benoit I."/>
            <person name="Arfi Y."/>
            <person name="Chevret D."/>
            <person name="Drula E."/>
            <person name="Kwon M.J."/>
            <person name="Gouret P."/>
            <person name="Lesage-Meessen L."/>
            <person name="Lombard V."/>
            <person name="Mariette J."/>
            <person name="Noirot C."/>
            <person name="Park J."/>
            <person name="Patyshakuliyeva A."/>
            <person name="Wieneger R.A.B."/>
            <person name="Wosten H.A.B."/>
            <person name="Martin F."/>
            <person name="Coutinho P.M."/>
            <person name="de Vries R."/>
            <person name="Martinez A.T."/>
            <person name="Klopp C."/>
            <person name="Pontarotti P."/>
            <person name="Henrissat B."/>
            <person name="Record E."/>
        </authorList>
    </citation>
    <scope>NUCLEOTIDE SEQUENCE [LARGE SCALE GENOMIC DNA]</scope>
    <source>
        <strain evidence="2">BRFM137</strain>
    </source>
</reference>
<accession>A0A060S2M9</accession>
<organism evidence="2 3">
    <name type="scientific">Pycnoporus cinnabarinus</name>
    <name type="common">Cinnabar-red polypore</name>
    <name type="synonym">Trametes cinnabarina</name>
    <dbReference type="NCBI Taxonomy" id="5643"/>
    <lineage>
        <taxon>Eukaryota</taxon>
        <taxon>Fungi</taxon>
        <taxon>Dikarya</taxon>
        <taxon>Basidiomycota</taxon>
        <taxon>Agaricomycotina</taxon>
        <taxon>Agaricomycetes</taxon>
        <taxon>Polyporales</taxon>
        <taxon>Polyporaceae</taxon>
        <taxon>Trametes</taxon>
    </lineage>
</organism>
<gene>
    <name evidence="2" type="ORF">BN946_scf184815.g53</name>
</gene>
<dbReference type="HOGENOM" id="CLU_2455849_0_0_1"/>
<dbReference type="AlphaFoldDB" id="A0A060S2M9"/>
<keyword evidence="3" id="KW-1185">Reference proteome</keyword>
<name>A0A060S2M9_PYCCI</name>
<evidence type="ECO:0000313" key="2">
    <source>
        <dbReference type="EMBL" id="CDO68406.1"/>
    </source>
</evidence>
<protein>
    <submittedName>
        <fullName evidence="2">Uncharacterized protein</fullName>
    </submittedName>
</protein>
<sequence length="89" mass="9925">MGRHIPAPHKSLVKATGGNMEGFTTIDMRQKQVLNASKRKKPYNIKSSKRNKVDLENNKNGNKDQVPTDLPLQLATRLIISLIAPSTEM</sequence>
<feature type="compositionally biased region" description="Basic residues" evidence="1">
    <location>
        <begin position="37"/>
        <end position="50"/>
    </location>
</feature>
<comment type="caution">
    <text evidence="2">The sequence shown here is derived from an EMBL/GenBank/DDBJ whole genome shotgun (WGS) entry which is preliminary data.</text>
</comment>